<name>A0A345YEZ0_9SPHN</name>
<feature type="transmembrane region" description="Helical" evidence="1">
    <location>
        <begin position="132"/>
        <end position="152"/>
    </location>
</feature>
<organism evidence="2 3">
    <name type="scientific">Erythrobacter aureus</name>
    <dbReference type="NCBI Taxonomy" id="2182384"/>
    <lineage>
        <taxon>Bacteria</taxon>
        <taxon>Pseudomonadati</taxon>
        <taxon>Pseudomonadota</taxon>
        <taxon>Alphaproteobacteria</taxon>
        <taxon>Sphingomonadales</taxon>
        <taxon>Erythrobacteraceae</taxon>
        <taxon>Erythrobacter/Porphyrobacter group</taxon>
        <taxon>Erythrobacter</taxon>
    </lineage>
</organism>
<proteinExistence type="predicted"/>
<dbReference type="RefSeq" id="WP_115416673.1">
    <property type="nucleotide sequence ID" value="NZ_CP031357.1"/>
</dbReference>
<protein>
    <recommendedName>
        <fullName evidence="4">Metal-dependent hydrolase</fullName>
    </recommendedName>
</protein>
<feature type="transmembrane region" description="Helical" evidence="1">
    <location>
        <begin position="22"/>
        <end position="44"/>
    </location>
</feature>
<keyword evidence="1" id="KW-0812">Transmembrane</keyword>
<evidence type="ECO:0008006" key="4">
    <source>
        <dbReference type="Google" id="ProtNLM"/>
    </source>
</evidence>
<dbReference type="AlphaFoldDB" id="A0A345YEZ0"/>
<accession>A0A345YEZ0</accession>
<evidence type="ECO:0000313" key="3">
    <source>
        <dbReference type="Proteomes" id="UP000254508"/>
    </source>
</evidence>
<dbReference type="KEGG" id="err:DVR09_09265"/>
<feature type="transmembrane region" description="Helical" evidence="1">
    <location>
        <begin position="64"/>
        <end position="84"/>
    </location>
</feature>
<keyword evidence="1" id="KW-1133">Transmembrane helix</keyword>
<reference evidence="3" key="1">
    <citation type="submission" date="2018-07" db="EMBL/GenBank/DDBJ databases">
        <title>Genome sequence of Erythrobacter strain YH-07, an antagonistic bacterium isolated from Yellow Sea.</title>
        <authorList>
            <person name="Tang T."/>
            <person name="Liu Q."/>
            <person name="Sun X."/>
        </authorList>
    </citation>
    <scope>NUCLEOTIDE SEQUENCE [LARGE SCALE GENOMIC DNA]</scope>
    <source>
        <strain evidence="3">YH-07</strain>
    </source>
</reference>
<sequence length="226" mass="24379">MFIGHLAPALAARALTDEAPKLGVLFLGAQLVDIAFFSFTLVGIENFRISPGITAMSPLDLYDYPFTHSLLGSAIWAIGFAIVIGFAQRNLVAASWAGIVVISHWVLDWLTHRPDLTISGNGQTYGLGLWDYPLATIGVELGILGLAFWMYLRRTKGPVLPPIIMLAILLAMQAFAWFGPEPVSAGPGFLILGLMSFAIMICLGTWVSSTRWHRTTVGLGVASPPP</sequence>
<evidence type="ECO:0000313" key="2">
    <source>
        <dbReference type="EMBL" id="AXK42492.1"/>
    </source>
</evidence>
<evidence type="ECO:0000256" key="1">
    <source>
        <dbReference type="SAM" id="Phobius"/>
    </source>
</evidence>
<feature type="transmembrane region" description="Helical" evidence="1">
    <location>
        <begin position="91"/>
        <end position="112"/>
    </location>
</feature>
<keyword evidence="3" id="KW-1185">Reference proteome</keyword>
<dbReference type="EMBL" id="CP031357">
    <property type="protein sequence ID" value="AXK42492.1"/>
    <property type="molecule type" value="Genomic_DNA"/>
</dbReference>
<keyword evidence="1" id="KW-0472">Membrane</keyword>
<feature type="transmembrane region" description="Helical" evidence="1">
    <location>
        <begin position="185"/>
        <end position="207"/>
    </location>
</feature>
<dbReference type="OrthoDB" id="327431at2"/>
<gene>
    <name evidence="2" type="ORF">DVR09_09265</name>
</gene>
<feature type="transmembrane region" description="Helical" evidence="1">
    <location>
        <begin position="159"/>
        <end position="179"/>
    </location>
</feature>
<dbReference type="Proteomes" id="UP000254508">
    <property type="component" value="Chromosome"/>
</dbReference>